<dbReference type="AlphaFoldDB" id="A0A6L2P9Z9"/>
<evidence type="ECO:0000256" key="1">
    <source>
        <dbReference type="SAM" id="MobiDB-lite"/>
    </source>
</evidence>
<feature type="compositionally biased region" description="Polar residues" evidence="1">
    <location>
        <begin position="230"/>
        <end position="254"/>
    </location>
</feature>
<keyword evidence="3" id="KW-1185">Reference proteome</keyword>
<evidence type="ECO:0000313" key="3">
    <source>
        <dbReference type="Proteomes" id="UP000502823"/>
    </source>
</evidence>
<organism evidence="2 3">
    <name type="scientific">Coptotermes formosanus</name>
    <name type="common">Formosan subterranean termite</name>
    <dbReference type="NCBI Taxonomy" id="36987"/>
    <lineage>
        <taxon>Eukaryota</taxon>
        <taxon>Metazoa</taxon>
        <taxon>Ecdysozoa</taxon>
        <taxon>Arthropoda</taxon>
        <taxon>Hexapoda</taxon>
        <taxon>Insecta</taxon>
        <taxon>Pterygota</taxon>
        <taxon>Neoptera</taxon>
        <taxon>Polyneoptera</taxon>
        <taxon>Dictyoptera</taxon>
        <taxon>Blattodea</taxon>
        <taxon>Blattoidea</taxon>
        <taxon>Termitoidae</taxon>
        <taxon>Rhinotermitidae</taxon>
        <taxon>Coptotermes</taxon>
    </lineage>
</organism>
<sequence>MVHHLDSVAATPVNIRLRRVLSETTDVSNITMTPRWQNYLDRTYYLRSVKQSQSSVSGDSSVIEGSGNLEDMFKSPGKGPHFQRRRRHMIPKEVGTELFRAALTRSTRQSSVILPPQPKGGDEISVESLEEATPVVSQPFKRRRNLKTNPSLFHDAFEGFAISSPNCVEDVSNRHAISSDRRNDSSPPQRSQSNKSGNKRVQELEQESDVTSHSSPNKRQIKSTDVLPNHSGQTKNASWTTCTPQSNKSGSQHEVSSDMKNESSSPQRSRSTRSGTKRVQELEQLSDVPSNSASPNRRQTKSTDILPSHSAQTKNASLTACTPQSNKSACDCVHVLE</sequence>
<protein>
    <submittedName>
        <fullName evidence="2">Uncharacterized protein</fullName>
    </submittedName>
</protein>
<evidence type="ECO:0000313" key="2">
    <source>
        <dbReference type="EMBL" id="GFG29149.1"/>
    </source>
</evidence>
<comment type="caution">
    <text evidence="2">The sequence shown here is derived from an EMBL/GenBank/DDBJ whole genome shotgun (WGS) entry which is preliminary data.</text>
</comment>
<reference evidence="3" key="1">
    <citation type="submission" date="2020-01" db="EMBL/GenBank/DDBJ databases">
        <title>Draft genome sequence of the Termite Coptotermes fromosanus.</title>
        <authorList>
            <person name="Itakura S."/>
            <person name="Yosikawa Y."/>
            <person name="Umezawa K."/>
        </authorList>
    </citation>
    <scope>NUCLEOTIDE SEQUENCE [LARGE SCALE GENOMIC DNA]</scope>
</reference>
<feature type="region of interest" description="Disordered" evidence="1">
    <location>
        <begin position="176"/>
        <end position="317"/>
    </location>
</feature>
<proteinExistence type="predicted"/>
<dbReference type="EMBL" id="BLKM01000118">
    <property type="protein sequence ID" value="GFG29149.1"/>
    <property type="molecule type" value="Genomic_DNA"/>
</dbReference>
<dbReference type="InParanoid" id="A0A6L2P9Z9"/>
<accession>A0A6L2P9Z9</accession>
<gene>
    <name evidence="2" type="ORF">Cfor_00219</name>
</gene>
<name>A0A6L2P9Z9_COPFO</name>
<feature type="compositionally biased region" description="Polar residues" evidence="1">
    <location>
        <begin position="287"/>
        <end position="317"/>
    </location>
</feature>
<feature type="compositionally biased region" description="Polar residues" evidence="1">
    <location>
        <begin position="185"/>
        <end position="196"/>
    </location>
</feature>
<feature type="compositionally biased region" description="Low complexity" evidence="1">
    <location>
        <begin position="263"/>
        <end position="274"/>
    </location>
</feature>
<dbReference type="Proteomes" id="UP000502823">
    <property type="component" value="Unassembled WGS sequence"/>
</dbReference>
<feature type="compositionally biased region" description="Polar residues" evidence="1">
    <location>
        <begin position="209"/>
        <end position="218"/>
    </location>
</feature>